<gene>
    <name evidence="1" type="ORF">CY34DRAFT_233743</name>
</gene>
<dbReference type="InParanoid" id="A0A0D0BPA8"/>
<protein>
    <submittedName>
        <fullName evidence="1">Uncharacterized protein</fullName>
    </submittedName>
</protein>
<evidence type="ECO:0000313" key="2">
    <source>
        <dbReference type="Proteomes" id="UP000054485"/>
    </source>
</evidence>
<name>A0A0D0BPA8_9AGAM</name>
<keyword evidence="2" id="KW-1185">Reference proteome</keyword>
<dbReference type="HOGENOM" id="CLU_2321912_0_0_1"/>
<organism evidence="1 2">
    <name type="scientific">Suillus luteus UH-Slu-Lm8-n1</name>
    <dbReference type="NCBI Taxonomy" id="930992"/>
    <lineage>
        <taxon>Eukaryota</taxon>
        <taxon>Fungi</taxon>
        <taxon>Dikarya</taxon>
        <taxon>Basidiomycota</taxon>
        <taxon>Agaricomycotina</taxon>
        <taxon>Agaricomycetes</taxon>
        <taxon>Agaricomycetidae</taxon>
        <taxon>Boletales</taxon>
        <taxon>Suillineae</taxon>
        <taxon>Suillaceae</taxon>
        <taxon>Suillus</taxon>
    </lineage>
</organism>
<proteinExistence type="predicted"/>
<accession>A0A0D0BPA8</accession>
<reference evidence="1 2" key="1">
    <citation type="submission" date="2014-04" db="EMBL/GenBank/DDBJ databases">
        <authorList>
            <consortium name="DOE Joint Genome Institute"/>
            <person name="Kuo A."/>
            <person name="Ruytinx J."/>
            <person name="Rineau F."/>
            <person name="Colpaert J."/>
            <person name="Kohler A."/>
            <person name="Nagy L.G."/>
            <person name="Floudas D."/>
            <person name="Copeland A."/>
            <person name="Barry K.W."/>
            <person name="Cichocki N."/>
            <person name="Veneault-Fourrey C."/>
            <person name="LaButti K."/>
            <person name="Lindquist E.A."/>
            <person name="Lipzen A."/>
            <person name="Lundell T."/>
            <person name="Morin E."/>
            <person name="Murat C."/>
            <person name="Sun H."/>
            <person name="Tunlid A."/>
            <person name="Henrissat B."/>
            <person name="Grigoriev I.V."/>
            <person name="Hibbett D.S."/>
            <person name="Martin F."/>
            <person name="Nordberg H.P."/>
            <person name="Cantor M.N."/>
            <person name="Hua S.X."/>
        </authorList>
    </citation>
    <scope>NUCLEOTIDE SEQUENCE [LARGE SCALE GENOMIC DNA]</scope>
    <source>
        <strain evidence="1 2">UH-Slu-Lm8-n1</strain>
    </source>
</reference>
<evidence type="ECO:0000313" key="1">
    <source>
        <dbReference type="EMBL" id="KIK47562.1"/>
    </source>
</evidence>
<sequence length="99" mass="11055">MWGPTTNYTSGARYATNAADCDKSSMGVERVRACEQGRRFYESLLCHASNTHPHDPALIKQRPGVTHPVVRAARCDLPRFSSTNNCSQHLPSQYLTSKF</sequence>
<dbReference type="AlphaFoldDB" id="A0A0D0BPA8"/>
<dbReference type="Proteomes" id="UP000054485">
    <property type="component" value="Unassembled WGS sequence"/>
</dbReference>
<reference evidence="2" key="2">
    <citation type="submission" date="2015-01" db="EMBL/GenBank/DDBJ databases">
        <title>Evolutionary Origins and Diversification of the Mycorrhizal Mutualists.</title>
        <authorList>
            <consortium name="DOE Joint Genome Institute"/>
            <consortium name="Mycorrhizal Genomics Consortium"/>
            <person name="Kohler A."/>
            <person name="Kuo A."/>
            <person name="Nagy L.G."/>
            <person name="Floudas D."/>
            <person name="Copeland A."/>
            <person name="Barry K.W."/>
            <person name="Cichocki N."/>
            <person name="Veneault-Fourrey C."/>
            <person name="LaButti K."/>
            <person name="Lindquist E.A."/>
            <person name="Lipzen A."/>
            <person name="Lundell T."/>
            <person name="Morin E."/>
            <person name="Murat C."/>
            <person name="Riley R."/>
            <person name="Ohm R."/>
            <person name="Sun H."/>
            <person name="Tunlid A."/>
            <person name="Henrissat B."/>
            <person name="Grigoriev I.V."/>
            <person name="Hibbett D.S."/>
            <person name="Martin F."/>
        </authorList>
    </citation>
    <scope>NUCLEOTIDE SEQUENCE [LARGE SCALE GENOMIC DNA]</scope>
    <source>
        <strain evidence="2">UH-Slu-Lm8-n1</strain>
    </source>
</reference>
<dbReference type="EMBL" id="KN835146">
    <property type="protein sequence ID" value="KIK47562.1"/>
    <property type="molecule type" value="Genomic_DNA"/>
</dbReference>